<dbReference type="Pfam" id="PF14584">
    <property type="entry name" value="DUF4446"/>
    <property type="match status" value="1"/>
</dbReference>
<evidence type="ECO:0000313" key="3">
    <source>
        <dbReference type="Proteomes" id="UP000229500"/>
    </source>
</evidence>
<dbReference type="InterPro" id="IPR027981">
    <property type="entry name" value="DUF4446"/>
</dbReference>
<name>A0A2M8L4R4_9BACT</name>
<organism evidence="2 3">
    <name type="scientific">Candidatus Shapirobacteria bacterium CG10_big_fil_rev_8_21_14_0_10_38_14</name>
    <dbReference type="NCBI Taxonomy" id="1974483"/>
    <lineage>
        <taxon>Bacteria</taxon>
        <taxon>Candidatus Shapironibacteriota</taxon>
    </lineage>
</organism>
<keyword evidence="1" id="KW-0472">Membrane</keyword>
<accession>A0A2M8L4R4</accession>
<gene>
    <name evidence="2" type="ORF">COU96_03125</name>
</gene>
<evidence type="ECO:0000313" key="2">
    <source>
        <dbReference type="EMBL" id="PJE68687.1"/>
    </source>
</evidence>
<protein>
    <recommendedName>
        <fullName evidence="4">DUF4446 domain-containing protein</fullName>
    </recommendedName>
</protein>
<reference evidence="3" key="1">
    <citation type="submission" date="2017-09" db="EMBL/GenBank/DDBJ databases">
        <title>Depth-based differentiation of microbial function through sediment-hosted aquifers and enrichment of novel symbionts in the deep terrestrial subsurface.</title>
        <authorList>
            <person name="Probst A.J."/>
            <person name="Ladd B."/>
            <person name="Jarett J.K."/>
            <person name="Geller-Mcgrath D.E."/>
            <person name="Sieber C.M.K."/>
            <person name="Emerson J.B."/>
            <person name="Anantharaman K."/>
            <person name="Thomas B.C."/>
            <person name="Malmstrom R."/>
            <person name="Stieglmeier M."/>
            <person name="Klingl A."/>
            <person name="Woyke T."/>
            <person name="Ryan C.M."/>
            <person name="Banfield J.F."/>
        </authorList>
    </citation>
    <scope>NUCLEOTIDE SEQUENCE [LARGE SCALE GENOMIC DNA]</scope>
</reference>
<keyword evidence="1" id="KW-0812">Transmembrane</keyword>
<keyword evidence="1" id="KW-1133">Transmembrane helix</keyword>
<evidence type="ECO:0000256" key="1">
    <source>
        <dbReference type="SAM" id="Phobius"/>
    </source>
</evidence>
<evidence type="ECO:0008006" key="4">
    <source>
        <dbReference type="Google" id="ProtNLM"/>
    </source>
</evidence>
<sequence>MLLSLDNFSFIFFGLFLIWLIILSILFYRLAAHYQKLTKGITKKDLKSVLESLLKGFDEESKKVEELAKKTEKLKRDGLSHIQKIGLVRFNPFAETGGDQSFSLAALDEKDSGFVISSLHSREATRLYAKAVKSGKPVGYDLSSEEKQAIKGAKKVG</sequence>
<dbReference type="Proteomes" id="UP000229500">
    <property type="component" value="Unassembled WGS sequence"/>
</dbReference>
<feature type="transmembrane region" description="Helical" evidence="1">
    <location>
        <begin position="12"/>
        <end position="31"/>
    </location>
</feature>
<comment type="caution">
    <text evidence="2">The sequence shown here is derived from an EMBL/GenBank/DDBJ whole genome shotgun (WGS) entry which is preliminary data.</text>
</comment>
<proteinExistence type="predicted"/>
<dbReference type="EMBL" id="PFEL01000114">
    <property type="protein sequence ID" value="PJE68687.1"/>
    <property type="molecule type" value="Genomic_DNA"/>
</dbReference>
<dbReference type="AlphaFoldDB" id="A0A2M8L4R4"/>